<evidence type="ECO:0000313" key="2">
    <source>
        <dbReference type="EMBL" id="BCS89416.1"/>
    </source>
</evidence>
<organism evidence="2 3">
    <name type="scientific">Pseudodesulfovibrio sediminis</name>
    <dbReference type="NCBI Taxonomy" id="2810563"/>
    <lineage>
        <taxon>Bacteria</taxon>
        <taxon>Pseudomonadati</taxon>
        <taxon>Thermodesulfobacteriota</taxon>
        <taxon>Desulfovibrionia</taxon>
        <taxon>Desulfovibrionales</taxon>
        <taxon>Desulfovibrionaceae</taxon>
    </lineage>
</organism>
<dbReference type="RefSeq" id="WP_229591390.1">
    <property type="nucleotide sequence ID" value="NZ_AP024485.1"/>
</dbReference>
<sequence>MRQKYSLIITALTLTTLLAAGFAYAGWGDIPKSVGDAASTAAGLPYTPSEATAAIKEVLGMGTDSAVETLGTSGGFMDDPVAAIPLPDMFKNMGSDSSGLLSALNTAAEDSVPSVGGLFKDAIDNLDVSNPTAMLDSGSSDTAITTYFEGQSRASLKTLAKPIVSKSLDAAGAGTYLSALTTAQQAASITGTTFDPVDYVTDQTLDAMFHYIGEQEKNLRSTGGAGASALLQKIF</sequence>
<dbReference type="InterPro" id="IPR025245">
    <property type="entry name" value="DUF4197"/>
</dbReference>
<evidence type="ECO:0008006" key="4">
    <source>
        <dbReference type="Google" id="ProtNLM"/>
    </source>
</evidence>
<reference evidence="2" key="1">
    <citation type="journal article" date="2022" name="Arch. Microbiol.">
        <title>Pseudodesulfovibrio sediminis sp. nov., a mesophilic and neutrophilic sulfate-reducing bacterium isolated from sediment of a brackish lake.</title>
        <authorList>
            <person name="Takahashi A."/>
            <person name="Kojima H."/>
            <person name="Watanabe M."/>
            <person name="Fukui M."/>
        </authorList>
    </citation>
    <scope>NUCLEOTIDE SEQUENCE</scope>
    <source>
        <strain evidence="2">SF6</strain>
    </source>
</reference>
<gene>
    <name evidence="2" type="ORF">PSDVSF_26580</name>
</gene>
<evidence type="ECO:0000256" key="1">
    <source>
        <dbReference type="SAM" id="SignalP"/>
    </source>
</evidence>
<feature type="signal peptide" evidence="1">
    <location>
        <begin position="1"/>
        <end position="25"/>
    </location>
</feature>
<dbReference type="EMBL" id="AP024485">
    <property type="protein sequence ID" value="BCS89416.1"/>
    <property type="molecule type" value="Genomic_DNA"/>
</dbReference>
<dbReference type="Proteomes" id="UP001053296">
    <property type="component" value="Chromosome"/>
</dbReference>
<evidence type="ECO:0000313" key="3">
    <source>
        <dbReference type="Proteomes" id="UP001053296"/>
    </source>
</evidence>
<proteinExistence type="predicted"/>
<dbReference type="Pfam" id="PF13852">
    <property type="entry name" value="DUF4197"/>
    <property type="match status" value="1"/>
</dbReference>
<keyword evidence="3" id="KW-1185">Reference proteome</keyword>
<protein>
    <recommendedName>
        <fullName evidence="4">DUF4197 domain-containing protein</fullName>
    </recommendedName>
</protein>
<feature type="chain" id="PRO_5045154656" description="DUF4197 domain-containing protein" evidence="1">
    <location>
        <begin position="26"/>
        <end position="235"/>
    </location>
</feature>
<name>A0ABM7P7F7_9BACT</name>
<keyword evidence="1" id="KW-0732">Signal</keyword>
<accession>A0ABM7P7F7</accession>